<accession>A0A9W7ASG0</accession>
<name>A0A9W7ASG0_9STRA</name>
<feature type="region of interest" description="Disordered" evidence="1">
    <location>
        <begin position="1"/>
        <end position="21"/>
    </location>
</feature>
<evidence type="ECO:0000313" key="3">
    <source>
        <dbReference type="Proteomes" id="UP001165122"/>
    </source>
</evidence>
<dbReference type="AlphaFoldDB" id="A0A9W7ASG0"/>
<keyword evidence="3" id="KW-1185">Reference proteome</keyword>
<sequence length="165" mass="18113">EEEGGGGGGGKGGKRLSVKNPRQLARKIKSKFKRKREKGGEETLMESQIAVQRLRIGEINVFVSYKGEGIIGLEDFHDMHITLHQIVYSNKRGTLLNILLKLRKQIVLDLLSQVSRNFENIGLLLFKKFKIKGPVGIAGCVKVRQGEDGKILLEEEEGGFGGGGG</sequence>
<reference evidence="3" key="1">
    <citation type="journal article" date="2023" name="Commun. Biol.">
        <title>Genome analysis of Parmales, the sister group of diatoms, reveals the evolutionary specialization of diatoms from phago-mixotrophs to photoautotrophs.</title>
        <authorList>
            <person name="Ban H."/>
            <person name="Sato S."/>
            <person name="Yoshikawa S."/>
            <person name="Yamada K."/>
            <person name="Nakamura Y."/>
            <person name="Ichinomiya M."/>
            <person name="Sato N."/>
            <person name="Blanc-Mathieu R."/>
            <person name="Endo H."/>
            <person name="Kuwata A."/>
            <person name="Ogata H."/>
        </authorList>
    </citation>
    <scope>NUCLEOTIDE SEQUENCE [LARGE SCALE GENOMIC DNA]</scope>
    <source>
        <strain evidence="3">NIES 3700</strain>
    </source>
</reference>
<feature type="compositionally biased region" description="Gly residues" evidence="1">
    <location>
        <begin position="1"/>
        <end position="11"/>
    </location>
</feature>
<dbReference type="EMBL" id="BRXW01000879">
    <property type="protein sequence ID" value="GMH78336.1"/>
    <property type="molecule type" value="Genomic_DNA"/>
</dbReference>
<gene>
    <name evidence="2" type="ORF">TrLO_g13430</name>
</gene>
<organism evidence="2 3">
    <name type="scientific">Triparma laevis f. longispina</name>
    <dbReference type="NCBI Taxonomy" id="1714387"/>
    <lineage>
        <taxon>Eukaryota</taxon>
        <taxon>Sar</taxon>
        <taxon>Stramenopiles</taxon>
        <taxon>Ochrophyta</taxon>
        <taxon>Bolidophyceae</taxon>
        <taxon>Parmales</taxon>
        <taxon>Triparmaceae</taxon>
        <taxon>Triparma</taxon>
    </lineage>
</organism>
<dbReference type="InterPro" id="IPR045167">
    <property type="entry name" value="Hobbit"/>
</dbReference>
<dbReference type="Proteomes" id="UP001165122">
    <property type="component" value="Unassembled WGS sequence"/>
</dbReference>
<dbReference type="OrthoDB" id="1562405at2759"/>
<evidence type="ECO:0000256" key="1">
    <source>
        <dbReference type="SAM" id="MobiDB-lite"/>
    </source>
</evidence>
<feature type="non-terminal residue" evidence="2">
    <location>
        <position position="1"/>
    </location>
</feature>
<evidence type="ECO:0000313" key="2">
    <source>
        <dbReference type="EMBL" id="GMH78336.1"/>
    </source>
</evidence>
<comment type="caution">
    <text evidence="2">The sequence shown here is derived from an EMBL/GenBank/DDBJ whole genome shotgun (WGS) entry which is preliminary data.</text>
</comment>
<feature type="non-terminal residue" evidence="2">
    <location>
        <position position="165"/>
    </location>
</feature>
<dbReference type="Pfam" id="PF10344">
    <property type="entry name" value="Hobbit"/>
    <property type="match status" value="1"/>
</dbReference>
<protein>
    <submittedName>
        <fullName evidence="2">Uncharacterized protein</fullName>
    </submittedName>
</protein>
<proteinExistence type="predicted"/>